<comment type="caution">
    <text evidence="1">The sequence shown here is derived from an EMBL/GenBank/DDBJ whole genome shotgun (WGS) entry which is preliminary data.</text>
</comment>
<name>A0A9N9EE12_9GLOM</name>
<evidence type="ECO:0000313" key="1">
    <source>
        <dbReference type="EMBL" id="CAG8670127.1"/>
    </source>
</evidence>
<dbReference type="Proteomes" id="UP000789572">
    <property type="component" value="Unassembled WGS sequence"/>
</dbReference>
<dbReference type="OrthoDB" id="5238185at2759"/>
<sequence length="218" mass="24591">GVQKIAFASYLTLTLLSVRQQEYDIAWSCVFSATKFFHSALATAPDLSSAVQDIIRGISDQPIVTNNEDNSYENWGGEDADRDDMLGEEEIFSAYDQTLAASILQVATINHLVHLLEKFLHTCSSSIGDEIEPFITTAYLESMIEYSTNMEREVMRALPEPTYDMIPKIIRDPNQQQFWNSLRRINHIKVLLPNFVRPSTYESSSKATSVIEQADAEA</sequence>
<reference evidence="1" key="1">
    <citation type="submission" date="2021-06" db="EMBL/GenBank/DDBJ databases">
        <authorList>
            <person name="Kallberg Y."/>
            <person name="Tangrot J."/>
            <person name="Rosling A."/>
        </authorList>
    </citation>
    <scope>NUCLEOTIDE SEQUENCE</scope>
    <source>
        <strain evidence="1">IA702</strain>
    </source>
</reference>
<keyword evidence="2" id="KW-1185">Reference proteome</keyword>
<evidence type="ECO:0000313" key="2">
    <source>
        <dbReference type="Proteomes" id="UP000789572"/>
    </source>
</evidence>
<dbReference type="AlphaFoldDB" id="A0A9N9EE12"/>
<proteinExistence type="predicted"/>
<dbReference type="EMBL" id="CAJVPJ010006641">
    <property type="protein sequence ID" value="CAG8670127.1"/>
    <property type="molecule type" value="Genomic_DNA"/>
</dbReference>
<feature type="non-terminal residue" evidence="1">
    <location>
        <position position="1"/>
    </location>
</feature>
<protein>
    <submittedName>
        <fullName evidence="1">8160_t:CDS:1</fullName>
    </submittedName>
</protein>
<organism evidence="1 2">
    <name type="scientific">Paraglomus occultum</name>
    <dbReference type="NCBI Taxonomy" id="144539"/>
    <lineage>
        <taxon>Eukaryota</taxon>
        <taxon>Fungi</taxon>
        <taxon>Fungi incertae sedis</taxon>
        <taxon>Mucoromycota</taxon>
        <taxon>Glomeromycotina</taxon>
        <taxon>Glomeromycetes</taxon>
        <taxon>Paraglomerales</taxon>
        <taxon>Paraglomeraceae</taxon>
        <taxon>Paraglomus</taxon>
    </lineage>
</organism>
<gene>
    <name evidence="1" type="ORF">POCULU_LOCUS10924</name>
</gene>
<accession>A0A9N9EE12</accession>